<dbReference type="Proteomes" id="UP001201262">
    <property type="component" value="Unassembled WGS sequence"/>
</dbReference>
<proteinExistence type="predicted"/>
<gene>
    <name evidence="5" type="ORF">BGW36DRAFT_459655</name>
</gene>
<dbReference type="EMBL" id="JAJTJA010000004">
    <property type="protein sequence ID" value="KAH8700488.1"/>
    <property type="molecule type" value="Genomic_DNA"/>
</dbReference>
<evidence type="ECO:0000256" key="2">
    <source>
        <dbReference type="ARBA" id="ARBA00023043"/>
    </source>
</evidence>
<keyword evidence="6" id="KW-1185">Reference proteome</keyword>
<reference evidence="5" key="1">
    <citation type="submission" date="2021-12" db="EMBL/GenBank/DDBJ databases">
        <title>Convergent genome expansion in fungi linked to evolution of root-endophyte symbiosis.</title>
        <authorList>
            <consortium name="DOE Joint Genome Institute"/>
            <person name="Ke Y.-H."/>
            <person name="Bonito G."/>
            <person name="Liao H.-L."/>
            <person name="Looney B."/>
            <person name="Rojas-Flechas A."/>
            <person name="Nash J."/>
            <person name="Hameed K."/>
            <person name="Schadt C."/>
            <person name="Martin F."/>
            <person name="Crous P.W."/>
            <person name="Miettinen O."/>
            <person name="Magnuson J.K."/>
            <person name="Labbe J."/>
            <person name="Jacobson D."/>
            <person name="Doktycz M.J."/>
            <person name="Veneault-Fourrey C."/>
            <person name="Kuo A."/>
            <person name="Mondo S."/>
            <person name="Calhoun S."/>
            <person name="Riley R."/>
            <person name="Ohm R."/>
            <person name="LaButti K."/>
            <person name="Andreopoulos B."/>
            <person name="Pangilinan J."/>
            <person name="Nolan M."/>
            <person name="Tritt A."/>
            <person name="Clum A."/>
            <person name="Lipzen A."/>
            <person name="Daum C."/>
            <person name="Barry K."/>
            <person name="Grigoriev I.V."/>
            <person name="Vilgalys R."/>
        </authorList>
    </citation>
    <scope>NUCLEOTIDE SEQUENCE</scope>
    <source>
        <strain evidence="5">PMI_201</strain>
    </source>
</reference>
<dbReference type="InterPro" id="IPR025676">
    <property type="entry name" value="Clr5_dom"/>
</dbReference>
<feature type="repeat" description="ANK" evidence="3">
    <location>
        <begin position="723"/>
        <end position="755"/>
    </location>
</feature>
<feature type="repeat" description="ANK" evidence="3">
    <location>
        <begin position="968"/>
        <end position="1000"/>
    </location>
</feature>
<sequence length="1056" mass="116885">MCEPTKGKKSRLNWSEFKETIRTLYIDENLPLRGPGGVIEVMKNGYNFSASNSQYQKHLRDWGFRKYQKGEDLKKLARKCLKRQREGKPDPIILMNGKLVPKEKMRRILSVYGFTTTLESFGQESNPPTPSGFEILSPQSEPGFLVNLPYLSILQFQDQLDMIIKPAMISERTLENLSFFIKQGYYSLANTTTTTIIDSLVPNEILTRYVLESGYDLSNAIANGISGIKQLSWAGPTIDSFVEKLFPLAIKSCDLLVVKRLLQLYGYPHDVYFKYGAYGRSMLFTPLQLSCLYRDRELTQILIKAGANTTLENGLLVLAILGEDGFDEYLWREKYRHVDIDFIRILVQAGADVNSAFGSQFQRGREYTATAVLMGHNSPLTAASLLHHIDLVDYLVSQHADVHFRPNCTSSALSNCIRIDYHAFDKLKFANEPLVEFEDEALEISRILIAADADPNASIHYRGRSCTVLEIAMRKELLRLASFLISAGAKGTESSLRKSKKRVPLPKDVIQSFIKNVSDNSFDEVAALLQPSTDLASAEELPWGATYRGNITLPDYPIDRNVPVKGCNALMKAIETCAHDGHFEILSRLFDVDFSYRTVVIQNLGSALYYAVSREQVDIVDMLLFVGTDLEVKTELGQTALIAAINAKNTTLFQKLMDAGAAVDLDFHCNNDHASPSSILVAAVEWGEYTVISTLIEAGADVNALGSKRFYSGKDLSYDKCCDCTTPLGAALQRKDSIMVKYLVEAGASVNNPPDCFGVSSPLSEAIEWGDIDIVRYLLNQGSDTSDHDALQKAIRVKNTEPIELLLKAGADPNTTVRLREYCSYQYRCEKRTLLLLAICKNPPAVKIFLEAGAEINTLGPGIKYAPLQLAAQCGGLDTVQTLLDYGADPNSTASRGAKSTALQIASRKGNIQIVRLLLERGADVNAAPALRYGATALQFASIMGFLGIAQILIKKGADVNALPAPFEGRTALEGAAEHGRLDILQLLFNAGAQTTTIFEVYYERALQRATKNGHNVVKRLLESYHQSNLQTTEDVSNSELMDVADMLALNGWNRS</sequence>
<keyword evidence="1" id="KW-0677">Repeat</keyword>
<evidence type="ECO:0000313" key="5">
    <source>
        <dbReference type="EMBL" id="KAH8700488.1"/>
    </source>
</evidence>
<dbReference type="SUPFAM" id="SSF48403">
    <property type="entry name" value="Ankyrin repeat"/>
    <property type="match status" value="3"/>
</dbReference>
<dbReference type="PANTHER" id="PTHR24123">
    <property type="entry name" value="ANKYRIN REPEAT-CONTAINING"/>
    <property type="match status" value="1"/>
</dbReference>
<dbReference type="RefSeq" id="XP_046074194.1">
    <property type="nucleotide sequence ID" value="XM_046222055.1"/>
</dbReference>
<dbReference type="PROSITE" id="PS50088">
    <property type="entry name" value="ANK_REPEAT"/>
    <property type="match status" value="8"/>
</dbReference>
<dbReference type="Pfam" id="PF12796">
    <property type="entry name" value="Ank_2"/>
    <property type="match status" value="3"/>
</dbReference>
<dbReference type="InterPro" id="IPR051165">
    <property type="entry name" value="Multifunctional_ANK_Repeat"/>
</dbReference>
<evidence type="ECO:0000259" key="4">
    <source>
        <dbReference type="Pfam" id="PF14420"/>
    </source>
</evidence>
<evidence type="ECO:0000256" key="3">
    <source>
        <dbReference type="PROSITE-ProRule" id="PRU00023"/>
    </source>
</evidence>
<feature type="repeat" description="ANK" evidence="3">
    <location>
        <begin position="898"/>
        <end position="930"/>
    </location>
</feature>
<dbReference type="AlphaFoldDB" id="A0AAD4KVX3"/>
<dbReference type="Pfam" id="PF14420">
    <property type="entry name" value="Clr5"/>
    <property type="match status" value="1"/>
</dbReference>
<dbReference type="InterPro" id="IPR036770">
    <property type="entry name" value="Ankyrin_rpt-contain_sf"/>
</dbReference>
<dbReference type="PANTHER" id="PTHR24123:SF33">
    <property type="entry name" value="PROTEIN HOS4"/>
    <property type="match status" value="1"/>
</dbReference>
<dbReference type="InterPro" id="IPR002110">
    <property type="entry name" value="Ankyrin_rpt"/>
</dbReference>
<feature type="repeat" description="ANK" evidence="3">
    <location>
        <begin position="933"/>
        <end position="965"/>
    </location>
</feature>
<dbReference type="PROSITE" id="PS50297">
    <property type="entry name" value="ANK_REP_REGION"/>
    <property type="match status" value="4"/>
</dbReference>
<feature type="repeat" description="ANK" evidence="3">
    <location>
        <begin position="675"/>
        <end position="707"/>
    </location>
</feature>
<accession>A0AAD4KVX3</accession>
<protein>
    <submittedName>
        <fullName evidence="5">Ankyrin repeat-containing domain protein</fullName>
    </submittedName>
</protein>
<feature type="repeat" description="ANK" evidence="3">
    <location>
        <begin position="603"/>
        <end position="635"/>
    </location>
</feature>
<dbReference type="GeneID" id="70252342"/>
<organism evidence="5 6">
    <name type="scientific">Talaromyces proteolyticus</name>
    <dbReference type="NCBI Taxonomy" id="1131652"/>
    <lineage>
        <taxon>Eukaryota</taxon>
        <taxon>Fungi</taxon>
        <taxon>Dikarya</taxon>
        <taxon>Ascomycota</taxon>
        <taxon>Pezizomycotina</taxon>
        <taxon>Eurotiomycetes</taxon>
        <taxon>Eurotiomycetidae</taxon>
        <taxon>Eurotiales</taxon>
        <taxon>Trichocomaceae</taxon>
        <taxon>Talaromyces</taxon>
        <taxon>Talaromyces sect. Bacilispori</taxon>
    </lineage>
</organism>
<feature type="domain" description="Clr5" evidence="4">
    <location>
        <begin position="13"/>
        <end position="66"/>
    </location>
</feature>
<dbReference type="Gene3D" id="1.25.40.20">
    <property type="entry name" value="Ankyrin repeat-containing domain"/>
    <property type="match status" value="3"/>
</dbReference>
<name>A0AAD4KVX3_9EURO</name>
<evidence type="ECO:0000256" key="1">
    <source>
        <dbReference type="ARBA" id="ARBA00022737"/>
    </source>
</evidence>
<evidence type="ECO:0000313" key="6">
    <source>
        <dbReference type="Proteomes" id="UP001201262"/>
    </source>
</evidence>
<keyword evidence="2 3" id="KW-0040">ANK repeat</keyword>
<feature type="repeat" description="ANK" evidence="3">
    <location>
        <begin position="758"/>
        <end position="790"/>
    </location>
</feature>
<dbReference type="SMART" id="SM00248">
    <property type="entry name" value="ANK"/>
    <property type="match status" value="16"/>
</dbReference>
<feature type="repeat" description="ANK" evidence="3">
    <location>
        <begin position="863"/>
        <end position="895"/>
    </location>
</feature>
<comment type="caution">
    <text evidence="5">The sequence shown here is derived from an EMBL/GenBank/DDBJ whole genome shotgun (WGS) entry which is preliminary data.</text>
</comment>